<dbReference type="RefSeq" id="WP_210096392.1">
    <property type="nucleotide sequence ID" value="NZ_BAAAIO010000001.1"/>
</dbReference>
<sequence length="302" mass="32057">MKVFITGAGGFIGGSVARVLIDSGHTIRGLTRSEAGAEKLAEQGIEPLIGSLDDAKILADECRSADAVISAADADHADSVTTMLRALEGSGKSFVHTSGSSVVGDDARGERATDSLFDEDTPFIVQPRKAARHAIDNAVLAASEGDVRSAVICPSLVYGTGRGSNPGSIQVPFLVEQAMKAGVVRVVGTGRNRWSTVHIDDLADLYRRVLLDAPAGAFYFAENGESSFAEIGAAIADRLGLGEVESWDADDAAEKWGPARAYFTYGSNSRVRAKRARRELRWAPDHGSVLEWIHDSTSLEGR</sequence>
<dbReference type="EMBL" id="JAGIOA010000001">
    <property type="protein sequence ID" value="MBP2376982.1"/>
    <property type="molecule type" value="Genomic_DNA"/>
</dbReference>
<evidence type="ECO:0000259" key="1">
    <source>
        <dbReference type="Pfam" id="PF01370"/>
    </source>
</evidence>
<feature type="domain" description="NAD-dependent epimerase/dehydratase" evidence="1">
    <location>
        <begin position="3"/>
        <end position="212"/>
    </location>
</feature>
<evidence type="ECO:0000313" key="2">
    <source>
        <dbReference type="EMBL" id="MBP2376982.1"/>
    </source>
</evidence>
<dbReference type="InterPro" id="IPR051783">
    <property type="entry name" value="NAD(P)-dependent_oxidoreduct"/>
</dbReference>
<accession>A0ABS4WL99</accession>
<dbReference type="InterPro" id="IPR036291">
    <property type="entry name" value="NAD(P)-bd_dom_sf"/>
</dbReference>
<dbReference type="Proteomes" id="UP000703720">
    <property type="component" value="Unassembled WGS sequence"/>
</dbReference>
<proteinExistence type="predicted"/>
<organism evidence="2 3">
    <name type="scientific">Microbacterium phyllosphaerae</name>
    <dbReference type="NCBI Taxonomy" id="124798"/>
    <lineage>
        <taxon>Bacteria</taxon>
        <taxon>Bacillati</taxon>
        <taxon>Actinomycetota</taxon>
        <taxon>Actinomycetes</taxon>
        <taxon>Micrococcales</taxon>
        <taxon>Microbacteriaceae</taxon>
        <taxon>Microbacterium</taxon>
    </lineage>
</organism>
<keyword evidence="3" id="KW-1185">Reference proteome</keyword>
<comment type="caution">
    <text evidence="2">The sequence shown here is derived from an EMBL/GenBank/DDBJ whole genome shotgun (WGS) entry which is preliminary data.</text>
</comment>
<dbReference type="Gene3D" id="3.40.50.720">
    <property type="entry name" value="NAD(P)-binding Rossmann-like Domain"/>
    <property type="match status" value="1"/>
</dbReference>
<protein>
    <submittedName>
        <fullName evidence="2">Nucleoside-diphosphate-sugar epimerase</fullName>
    </submittedName>
</protein>
<dbReference type="SUPFAM" id="SSF51735">
    <property type="entry name" value="NAD(P)-binding Rossmann-fold domains"/>
    <property type="match status" value="1"/>
</dbReference>
<dbReference type="PANTHER" id="PTHR48079">
    <property type="entry name" value="PROTEIN YEEZ"/>
    <property type="match status" value="1"/>
</dbReference>
<dbReference type="PANTHER" id="PTHR48079:SF6">
    <property type="entry name" value="NAD(P)-BINDING DOMAIN-CONTAINING PROTEIN-RELATED"/>
    <property type="match status" value="1"/>
</dbReference>
<name>A0ABS4WL99_9MICO</name>
<gene>
    <name evidence="2" type="ORF">JOF42_000477</name>
</gene>
<dbReference type="InterPro" id="IPR001509">
    <property type="entry name" value="Epimerase_deHydtase"/>
</dbReference>
<evidence type="ECO:0000313" key="3">
    <source>
        <dbReference type="Proteomes" id="UP000703720"/>
    </source>
</evidence>
<reference evidence="2 3" key="1">
    <citation type="submission" date="2021-03" db="EMBL/GenBank/DDBJ databases">
        <title>Sequencing the genomes of 1000 actinobacteria strains.</title>
        <authorList>
            <person name="Klenk H.-P."/>
        </authorList>
    </citation>
    <scope>NUCLEOTIDE SEQUENCE [LARGE SCALE GENOMIC DNA]</scope>
    <source>
        <strain evidence="2 3">DSM 13468</strain>
    </source>
</reference>
<dbReference type="Pfam" id="PF01370">
    <property type="entry name" value="Epimerase"/>
    <property type="match status" value="1"/>
</dbReference>